<comment type="caution">
    <text evidence="1">The sequence shown here is derived from an EMBL/GenBank/DDBJ whole genome shotgun (WGS) entry which is preliminary data.</text>
</comment>
<protein>
    <recommendedName>
        <fullName evidence="3">DUF1440 domain-containing protein</fullName>
    </recommendedName>
</protein>
<dbReference type="Pfam" id="PF20587">
    <property type="entry name" value="DUF6789"/>
    <property type="match status" value="1"/>
</dbReference>
<proteinExistence type="predicted"/>
<organism evidence="1 2">
    <name type="scientific">Dictyobacter arantiisoli</name>
    <dbReference type="NCBI Taxonomy" id="2014874"/>
    <lineage>
        <taxon>Bacteria</taxon>
        <taxon>Bacillati</taxon>
        <taxon>Chloroflexota</taxon>
        <taxon>Ktedonobacteria</taxon>
        <taxon>Ktedonobacterales</taxon>
        <taxon>Dictyobacteraceae</taxon>
        <taxon>Dictyobacter</taxon>
    </lineage>
</organism>
<dbReference type="InterPro" id="IPR046739">
    <property type="entry name" value="DUF6789"/>
</dbReference>
<dbReference type="AlphaFoldDB" id="A0A5A5TEB0"/>
<keyword evidence="2" id="KW-1185">Reference proteome</keyword>
<dbReference type="OrthoDB" id="5243794at2"/>
<dbReference type="RefSeq" id="WP_149402291.1">
    <property type="nucleotide sequence ID" value="NZ_BIXY01000041.1"/>
</dbReference>
<gene>
    <name evidence="1" type="ORF">KDI_29130</name>
</gene>
<reference evidence="1 2" key="1">
    <citation type="submission" date="2019-01" db="EMBL/GenBank/DDBJ databases">
        <title>Draft genome sequence of Dictyobacter sp. Uno17.</title>
        <authorList>
            <person name="Wang C.M."/>
            <person name="Zheng Y."/>
            <person name="Sakai Y."/>
            <person name="Abe K."/>
            <person name="Yokota A."/>
            <person name="Yabe S."/>
        </authorList>
    </citation>
    <scope>NUCLEOTIDE SEQUENCE [LARGE SCALE GENOMIC DNA]</scope>
    <source>
        <strain evidence="1 2">Uno17</strain>
    </source>
</reference>
<evidence type="ECO:0000313" key="2">
    <source>
        <dbReference type="Proteomes" id="UP000322530"/>
    </source>
</evidence>
<accession>A0A5A5TEB0</accession>
<sequence>MNMVKKRQKLIRPQWQPGKAALVGTLATLTYSLAMEGDKFLIGNRFSDVRFIQGLIEGKKRTPKITALSWALHFFNGVALAELYGAVLKRYLPGPDWLKGAIFGEMFIVSAWWLTPFADKHHPLIKNQELPQLANWTSFWQNIVRHLVFGLTLGLLYKDEK</sequence>
<evidence type="ECO:0000313" key="1">
    <source>
        <dbReference type="EMBL" id="GCF09349.1"/>
    </source>
</evidence>
<dbReference type="EMBL" id="BIXY01000041">
    <property type="protein sequence ID" value="GCF09349.1"/>
    <property type="molecule type" value="Genomic_DNA"/>
</dbReference>
<name>A0A5A5TEB0_9CHLR</name>
<dbReference type="Proteomes" id="UP000322530">
    <property type="component" value="Unassembled WGS sequence"/>
</dbReference>
<evidence type="ECO:0008006" key="3">
    <source>
        <dbReference type="Google" id="ProtNLM"/>
    </source>
</evidence>